<keyword evidence="6" id="KW-0411">Iron-sulfur</keyword>
<evidence type="ECO:0000256" key="6">
    <source>
        <dbReference type="ARBA" id="ARBA00023014"/>
    </source>
</evidence>
<dbReference type="SFLD" id="SFLDF00570">
    <property type="entry name" value="tungsten_cofactor_oxidoreducas"/>
    <property type="match status" value="1"/>
</dbReference>
<dbReference type="InterPro" id="IPR034391">
    <property type="entry name" value="AdoMet-like_SPASM_containing"/>
</dbReference>
<keyword evidence="3" id="KW-0949">S-adenosyl-L-methionine</keyword>
<keyword evidence="5" id="KW-0408">Iron</keyword>
<gene>
    <name evidence="9" type="ORF">ENU08_06560</name>
    <name evidence="8" type="ORF">ENU41_06825</name>
</gene>
<dbReference type="PANTHER" id="PTHR11228:SF34">
    <property type="entry name" value="TUNGSTEN-CONTAINING ALDEHYDE FERREDOXIN OXIDOREDUCTASE COFACTOR MODIFYING PROTEIN"/>
    <property type="match status" value="1"/>
</dbReference>
<dbReference type="InterPro" id="IPR050377">
    <property type="entry name" value="Radical_SAM_PqqE_MftC-like"/>
</dbReference>
<name>A0A7C4NN66_9CREN</name>
<reference evidence="9" key="1">
    <citation type="journal article" date="2020" name="mSystems">
        <title>Genome- and Community-Level Interaction Insights into Carbon Utilization and Element Cycling Functions of Hydrothermarchaeota in Hydrothermal Sediment.</title>
        <authorList>
            <person name="Zhou Z."/>
            <person name="Liu Y."/>
            <person name="Xu W."/>
            <person name="Pan J."/>
            <person name="Luo Z.H."/>
            <person name="Li M."/>
        </authorList>
    </citation>
    <scope>NUCLEOTIDE SEQUENCE [LARGE SCALE GENOMIC DNA]</scope>
    <source>
        <strain evidence="9">SpSt-637</strain>
        <strain evidence="8">SpSt-667</strain>
    </source>
</reference>
<dbReference type="InterPro" id="IPR023885">
    <property type="entry name" value="4Fe4S-binding_SPASM_dom"/>
</dbReference>
<accession>A0A7C4NN66</accession>
<dbReference type="EMBL" id="DTBD01000057">
    <property type="protein sequence ID" value="HGQ64887.1"/>
    <property type="molecule type" value="Genomic_DNA"/>
</dbReference>
<keyword evidence="2" id="KW-0004">4Fe-4S</keyword>
<dbReference type="Gene3D" id="3.20.20.70">
    <property type="entry name" value="Aldolase class I"/>
    <property type="match status" value="1"/>
</dbReference>
<dbReference type="EMBL" id="DTCK01000041">
    <property type="protein sequence ID" value="HGQ36372.1"/>
    <property type="molecule type" value="Genomic_DNA"/>
</dbReference>
<dbReference type="AlphaFoldDB" id="A0A7C4NN66"/>
<dbReference type="CDD" id="cd01335">
    <property type="entry name" value="Radical_SAM"/>
    <property type="match status" value="1"/>
</dbReference>
<evidence type="ECO:0000256" key="3">
    <source>
        <dbReference type="ARBA" id="ARBA00022691"/>
    </source>
</evidence>
<evidence type="ECO:0000259" key="7">
    <source>
        <dbReference type="PROSITE" id="PS51918"/>
    </source>
</evidence>
<comment type="cofactor">
    <cofactor evidence="1">
        <name>[4Fe-4S] cluster</name>
        <dbReference type="ChEBI" id="CHEBI:49883"/>
    </cofactor>
</comment>
<dbReference type="SFLD" id="SFLDG01387">
    <property type="entry name" value="BtrN-like_SPASM_domain_contain"/>
    <property type="match status" value="1"/>
</dbReference>
<dbReference type="SFLD" id="SFLDG01067">
    <property type="entry name" value="SPASM/twitch_domain_containing"/>
    <property type="match status" value="1"/>
</dbReference>
<sequence>MIFMFEVHTRDWIIKLNPESHPDELVVEVASTCNMNCLHCFRKSAKELEPSNMDMQLFEKVLNEGIKSGVKKIVFTGWGEPFTHPRLDYIVRICKKHRLEVAINTNGLLLGEFMDLIVDYVDELYISLDAATAQMHSYIRAPKVFSYIIKSVEELTKVKQERGSLKPYLKALFTVTKVNVNEIEGLQSLTRDLGFNEVVFSFSIPYNSIDDAGCLSSIECIDSFFLKLREAMSKLREIGLGITTPHTLYKPGTRCPFATNRALFIRSDGAITPCIYYAYSWSPSIFGIRRNVKAVVLGYIGKDNLIDVWRKKYAKMFYKLSLRRSIPSCLACTLVEYCIKTRSNEVDCLGNEPNCGHCPFYHNLTFCPL</sequence>
<dbReference type="SUPFAM" id="SSF102114">
    <property type="entry name" value="Radical SAM enzymes"/>
    <property type="match status" value="1"/>
</dbReference>
<comment type="caution">
    <text evidence="9">The sequence shown here is derived from an EMBL/GenBank/DDBJ whole genome shotgun (WGS) entry which is preliminary data.</text>
</comment>
<feature type="domain" description="Radical SAM core" evidence="7">
    <location>
        <begin position="19"/>
        <end position="245"/>
    </location>
</feature>
<dbReference type="PANTHER" id="PTHR11228">
    <property type="entry name" value="RADICAL SAM DOMAIN PROTEIN"/>
    <property type="match status" value="1"/>
</dbReference>
<dbReference type="Pfam" id="PF04055">
    <property type="entry name" value="Radical_SAM"/>
    <property type="match status" value="1"/>
</dbReference>
<dbReference type="GO" id="GO:0003824">
    <property type="term" value="F:catalytic activity"/>
    <property type="evidence" value="ECO:0007669"/>
    <property type="project" value="InterPro"/>
</dbReference>
<dbReference type="GO" id="GO:0046872">
    <property type="term" value="F:metal ion binding"/>
    <property type="evidence" value="ECO:0007669"/>
    <property type="project" value="UniProtKB-KW"/>
</dbReference>
<evidence type="ECO:0000256" key="4">
    <source>
        <dbReference type="ARBA" id="ARBA00022723"/>
    </source>
</evidence>
<evidence type="ECO:0000256" key="5">
    <source>
        <dbReference type="ARBA" id="ARBA00023004"/>
    </source>
</evidence>
<proteinExistence type="predicted"/>
<dbReference type="InterPro" id="IPR058240">
    <property type="entry name" value="rSAM_sf"/>
</dbReference>
<dbReference type="SFLD" id="SFLDS00029">
    <property type="entry name" value="Radical_SAM"/>
    <property type="match status" value="1"/>
</dbReference>
<keyword evidence="4" id="KW-0479">Metal-binding</keyword>
<dbReference type="InterPro" id="IPR007197">
    <property type="entry name" value="rSAM"/>
</dbReference>
<dbReference type="InterPro" id="IPR027604">
    <property type="entry name" value="W_rSAM_matur"/>
</dbReference>
<dbReference type="Pfam" id="PF13186">
    <property type="entry name" value="SPASM"/>
    <property type="match status" value="1"/>
</dbReference>
<evidence type="ECO:0000313" key="9">
    <source>
        <dbReference type="EMBL" id="HGQ64887.1"/>
    </source>
</evidence>
<evidence type="ECO:0000256" key="1">
    <source>
        <dbReference type="ARBA" id="ARBA00001966"/>
    </source>
</evidence>
<dbReference type="GO" id="GO:0051536">
    <property type="term" value="F:iron-sulfur cluster binding"/>
    <property type="evidence" value="ECO:0007669"/>
    <property type="project" value="UniProtKB-KW"/>
</dbReference>
<evidence type="ECO:0000256" key="2">
    <source>
        <dbReference type="ARBA" id="ARBA00022485"/>
    </source>
</evidence>
<evidence type="ECO:0000313" key="8">
    <source>
        <dbReference type="EMBL" id="HGQ36372.1"/>
    </source>
</evidence>
<organism evidence="9">
    <name type="scientific">Ignisphaera aggregans</name>
    <dbReference type="NCBI Taxonomy" id="334771"/>
    <lineage>
        <taxon>Archaea</taxon>
        <taxon>Thermoproteota</taxon>
        <taxon>Thermoprotei</taxon>
        <taxon>Desulfurococcales</taxon>
        <taxon>Desulfurococcaceae</taxon>
        <taxon>Ignisphaera</taxon>
    </lineage>
</organism>
<dbReference type="PROSITE" id="PS51918">
    <property type="entry name" value="RADICAL_SAM"/>
    <property type="match status" value="1"/>
</dbReference>
<dbReference type="InterPro" id="IPR013785">
    <property type="entry name" value="Aldolase_TIM"/>
</dbReference>
<protein>
    <submittedName>
        <fullName evidence="9">Radical SAM protein</fullName>
    </submittedName>
</protein>